<comment type="caution">
    <text evidence="9">Lacks conserved residue(s) required for the propagation of feature annotation.</text>
</comment>
<evidence type="ECO:0000256" key="9">
    <source>
        <dbReference type="HAMAP-Rule" id="MF_00834"/>
    </source>
</evidence>
<dbReference type="InterPro" id="IPR015422">
    <property type="entry name" value="PyrdxlP-dep_Trfase_small"/>
</dbReference>
<dbReference type="GO" id="GO:0005737">
    <property type="term" value="C:cytoplasm"/>
    <property type="evidence" value="ECO:0007669"/>
    <property type="project" value="UniProtKB-SubCell"/>
</dbReference>
<comment type="function">
    <text evidence="9">Catalyzes the transfer of the alpha-amino group from S-adenosyl-L-methionine (SAM) to 7-keto-8-aminopelargonic acid (KAPA) to form 7,8-diaminopelargonic acid (DAPA). It is the only aminotransferase known to utilize SAM as an amino donor.</text>
</comment>
<evidence type="ECO:0000256" key="2">
    <source>
        <dbReference type="ARBA" id="ARBA00005063"/>
    </source>
</evidence>
<dbReference type="AlphaFoldDB" id="A0A9D1NIW8"/>
<dbReference type="EMBL" id="DVOG01000058">
    <property type="protein sequence ID" value="HIV03943.1"/>
    <property type="molecule type" value="Genomic_DNA"/>
</dbReference>
<feature type="binding site" evidence="9">
    <location>
        <position position="256"/>
    </location>
    <ligand>
        <name>pyridoxal 5'-phosphate</name>
        <dbReference type="ChEBI" id="CHEBI:597326"/>
    </ligand>
</feature>
<comment type="caution">
    <text evidence="10">The sequence shown here is derived from an EMBL/GenBank/DDBJ whole genome shotgun (WGS) entry which is preliminary data.</text>
</comment>
<dbReference type="EC" id="2.6.1.62" evidence="9"/>
<evidence type="ECO:0000256" key="8">
    <source>
        <dbReference type="ARBA" id="ARBA00048449"/>
    </source>
</evidence>
<comment type="subcellular location">
    <subcellularLocation>
        <location evidence="9">Cytoplasm</location>
    </subcellularLocation>
</comment>
<dbReference type="PANTHER" id="PTHR42684">
    <property type="entry name" value="ADENOSYLMETHIONINE-8-AMINO-7-OXONONANOATE AMINOTRANSFERASE"/>
    <property type="match status" value="1"/>
</dbReference>
<evidence type="ECO:0000313" key="11">
    <source>
        <dbReference type="Proteomes" id="UP000886812"/>
    </source>
</evidence>
<dbReference type="GO" id="GO:0030170">
    <property type="term" value="F:pyridoxal phosphate binding"/>
    <property type="evidence" value="ECO:0007669"/>
    <property type="project" value="UniProtKB-UniRule"/>
</dbReference>
<dbReference type="InterPro" id="IPR015424">
    <property type="entry name" value="PyrdxlP-dep_Trfase"/>
</dbReference>
<keyword evidence="7 9" id="KW-0663">Pyridoxal phosphate</keyword>
<comment type="cofactor">
    <cofactor evidence="1 9">
        <name>pyridoxal 5'-phosphate</name>
        <dbReference type="ChEBI" id="CHEBI:597326"/>
    </cofactor>
</comment>
<dbReference type="InterPro" id="IPR015421">
    <property type="entry name" value="PyrdxlP-dep_Trfase_major"/>
</dbReference>
<comment type="subunit">
    <text evidence="9">Homodimer.</text>
</comment>
<gene>
    <name evidence="9 10" type="primary">bioA</name>
    <name evidence="10" type="ORF">IAC75_02195</name>
</gene>
<feature type="binding site" evidence="9">
    <location>
        <position position="151"/>
    </location>
    <ligand>
        <name>substrate</name>
    </ligand>
</feature>
<dbReference type="PROSITE" id="PS00600">
    <property type="entry name" value="AA_TRANSFER_CLASS_3"/>
    <property type="match status" value="1"/>
</dbReference>
<dbReference type="GO" id="GO:0009102">
    <property type="term" value="P:biotin biosynthetic process"/>
    <property type="evidence" value="ECO:0007669"/>
    <property type="project" value="UniProtKB-UniRule"/>
</dbReference>
<comment type="pathway">
    <text evidence="2 9">Cofactor biosynthesis; biotin biosynthesis; 7,8-diaminononanoate from 8-amino-7-oxononanoate (SAM route): step 1/1.</text>
</comment>
<dbReference type="GO" id="GO:0004015">
    <property type="term" value="F:adenosylmethionine-8-amino-7-oxononanoate transaminase activity"/>
    <property type="evidence" value="ECO:0007669"/>
    <property type="project" value="UniProtKB-UniRule"/>
</dbReference>
<evidence type="ECO:0000256" key="1">
    <source>
        <dbReference type="ARBA" id="ARBA00001933"/>
    </source>
</evidence>
<dbReference type="Proteomes" id="UP000886812">
    <property type="component" value="Unassembled WGS sequence"/>
</dbReference>
<dbReference type="SUPFAM" id="SSF53383">
    <property type="entry name" value="PLP-dependent transferases"/>
    <property type="match status" value="1"/>
</dbReference>
<dbReference type="CDD" id="cd00610">
    <property type="entry name" value="OAT_like"/>
    <property type="match status" value="1"/>
</dbReference>
<feature type="site" description="Participates in the substrate recognition with KAPA and in a stacking interaction with the adenine ring of SAM" evidence="9">
    <location>
        <position position="21"/>
    </location>
</feature>
<comment type="similarity">
    <text evidence="9">Belongs to the class-III pyridoxal-phosphate-dependent aminotransferase family. BioA subfamily.</text>
</comment>
<evidence type="ECO:0000256" key="3">
    <source>
        <dbReference type="ARBA" id="ARBA00022576"/>
    </source>
</evidence>
<keyword evidence="4 9" id="KW-0808">Transferase</keyword>
<feature type="binding site" evidence="9">
    <location>
        <position position="321"/>
    </location>
    <ligand>
        <name>substrate</name>
    </ligand>
</feature>
<evidence type="ECO:0000313" key="10">
    <source>
        <dbReference type="EMBL" id="HIV03943.1"/>
    </source>
</evidence>
<proteinExistence type="inferred from homology"/>
<sequence length="455" mass="49806">MKNPLTEEIARLDAEHSWHPFTQMREYMAFPRLQIARGEGCRLFDTDGNAYLDANASIWTNTLGHRDPDLDAALREQLDAVAHSTMLGLSSVPSARLAGALSALTGDRLPRVFFSDCGAAAVEVAVKLSFQYWQLVGEPQRRGVVAMSDAYHGDTFGAMALGDCGAFHARFKPWFFPVDRFPAPECVECRGNVSRADASRSLAALEAILKEKSATTACVLIEPEIQGSGGMKLQPPGFVEAVSALCAKYGVHLILDEIFVGFGRTGKFLIEENRPGIDADFVCVGKGLTAGYLPLAATLTKEKIYEAFLGNFDEYKAFFHGHTFTGNPLACAVALKNIEKIRRLIASGTLAETIDCLGKRTEEAFRGHPHVREIRQRGMVAAIDLFAGEGKPAWPVGARVGMNICMRARERGLLLRPLVDTLVFIPPLVISREEIDFLVENTRAAVDDYLKTLKG</sequence>
<comment type="catalytic activity">
    <reaction evidence="8 9">
        <text>(8S)-8-amino-7-oxononanoate + S-adenosyl-L-methionine = S-adenosyl-4-methylsulfanyl-2-oxobutanoate + (7R,8S)-7,8-diammoniononanoate</text>
        <dbReference type="Rhea" id="RHEA:16861"/>
        <dbReference type="ChEBI" id="CHEBI:16490"/>
        <dbReference type="ChEBI" id="CHEBI:59789"/>
        <dbReference type="ChEBI" id="CHEBI:149468"/>
        <dbReference type="ChEBI" id="CHEBI:149469"/>
        <dbReference type="EC" id="2.6.1.62"/>
    </reaction>
</comment>
<dbReference type="HAMAP" id="MF_00834">
    <property type="entry name" value="BioA"/>
    <property type="match status" value="1"/>
</dbReference>
<dbReference type="PIRSF" id="PIRSF000521">
    <property type="entry name" value="Transaminase_4ab_Lys_Orn"/>
    <property type="match status" value="1"/>
</dbReference>
<dbReference type="Pfam" id="PF00202">
    <property type="entry name" value="Aminotran_3"/>
    <property type="match status" value="1"/>
</dbReference>
<organism evidence="10 11">
    <name type="scientific">Candidatus Spyradosoma merdigallinarum</name>
    <dbReference type="NCBI Taxonomy" id="2840950"/>
    <lineage>
        <taxon>Bacteria</taxon>
        <taxon>Pseudomonadati</taxon>
        <taxon>Verrucomicrobiota</taxon>
        <taxon>Opitutia</taxon>
        <taxon>Opitutia incertae sedis</taxon>
        <taxon>Candidatus Spyradosoma</taxon>
    </lineage>
</organism>
<accession>A0A9D1NIW8</accession>
<protein>
    <recommendedName>
        <fullName evidence="9">Adenosylmethionine-8-amino-7-oxononanoate aminotransferase</fullName>
        <ecNumber evidence="9">2.6.1.62</ecNumber>
    </recommendedName>
    <alternativeName>
        <fullName evidence="9">7,8-diamino-pelargonic acid aminotransferase</fullName>
        <shortName evidence="9">DAPA AT</shortName>
        <shortName evidence="9">DAPA aminotransferase</shortName>
    </alternativeName>
    <alternativeName>
        <fullName evidence="9">7,8-diaminononanoate synthase</fullName>
        <shortName evidence="9">DANS</shortName>
    </alternativeName>
    <alternativeName>
        <fullName evidence="9">Diaminopelargonic acid synthase</fullName>
    </alternativeName>
</protein>
<reference evidence="10" key="1">
    <citation type="submission" date="2020-10" db="EMBL/GenBank/DDBJ databases">
        <authorList>
            <person name="Gilroy R."/>
        </authorList>
    </citation>
    <scope>NUCLEOTIDE SEQUENCE</scope>
    <source>
        <strain evidence="10">10669</strain>
    </source>
</reference>
<feature type="modified residue" description="N6-(pyridoxal phosphate)lysine" evidence="9">
    <location>
        <position position="286"/>
    </location>
</feature>
<dbReference type="InterPro" id="IPR005814">
    <property type="entry name" value="Aminotrans_3"/>
</dbReference>
<keyword evidence="5 9" id="KW-0949">S-adenosyl-L-methionine</keyword>
<feature type="binding site" evidence="9">
    <location>
        <position position="286"/>
    </location>
    <ligand>
        <name>substrate</name>
    </ligand>
</feature>
<dbReference type="Gene3D" id="3.90.1150.10">
    <property type="entry name" value="Aspartate Aminotransferase, domain 1"/>
    <property type="match status" value="1"/>
</dbReference>
<evidence type="ECO:0000256" key="7">
    <source>
        <dbReference type="ARBA" id="ARBA00022898"/>
    </source>
</evidence>
<dbReference type="InterPro" id="IPR005815">
    <property type="entry name" value="BioA"/>
</dbReference>
<name>A0A9D1NIW8_9BACT</name>
<feature type="binding site" evidence="9">
    <location>
        <begin position="118"/>
        <end position="119"/>
    </location>
    <ligand>
        <name>pyridoxal 5'-phosphate</name>
        <dbReference type="ChEBI" id="CHEBI:597326"/>
    </ligand>
</feature>
<keyword evidence="9" id="KW-0963">Cytoplasm</keyword>
<feature type="binding site" evidence="9">
    <location>
        <position position="416"/>
    </location>
    <ligand>
        <name>substrate</name>
    </ligand>
</feature>
<evidence type="ECO:0000256" key="4">
    <source>
        <dbReference type="ARBA" id="ARBA00022679"/>
    </source>
</evidence>
<evidence type="ECO:0000256" key="6">
    <source>
        <dbReference type="ARBA" id="ARBA00022756"/>
    </source>
</evidence>
<dbReference type="Gene3D" id="3.40.640.10">
    <property type="entry name" value="Type I PLP-dependent aspartate aminotransferase-like (Major domain)"/>
    <property type="match status" value="1"/>
</dbReference>
<feature type="binding site" evidence="9">
    <location>
        <begin position="322"/>
        <end position="323"/>
    </location>
    <ligand>
        <name>pyridoxal 5'-phosphate</name>
        <dbReference type="ChEBI" id="CHEBI:597326"/>
    </ligand>
</feature>
<keyword evidence="3 9" id="KW-0032">Aminotransferase</keyword>
<dbReference type="PANTHER" id="PTHR42684:SF17">
    <property type="entry name" value="ADENOSYLMETHIONINE-8-AMINO-7-OXONONANOATE AMINOTRANSFERASE"/>
    <property type="match status" value="1"/>
</dbReference>
<dbReference type="NCBIfam" id="TIGR00508">
    <property type="entry name" value="bioA"/>
    <property type="match status" value="1"/>
</dbReference>
<evidence type="ECO:0000256" key="5">
    <source>
        <dbReference type="ARBA" id="ARBA00022691"/>
    </source>
</evidence>
<reference evidence="10" key="2">
    <citation type="journal article" date="2021" name="PeerJ">
        <title>Extensive microbial diversity within the chicken gut microbiome revealed by metagenomics and culture.</title>
        <authorList>
            <person name="Gilroy R."/>
            <person name="Ravi A."/>
            <person name="Getino M."/>
            <person name="Pursley I."/>
            <person name="Horton D.L."/>
            <person name="Alikhan N.F."/>
            <person name="Baker D."/>
            <person name="Gharbi K."/>
            <person name="Hall N."/>
            <person name="Watson M."/>
            <person name="Adriaenssens E.M."/>
            <person name="Foster-Nyarko E."/>
            <person name="Jarju S."/>
            <person name="Secka A."/>
            <person name="Antonio M."/>
            <person name="Oren A."/>
            <person name="Chaudhuri R.R."/>
            <person name="La Ragione R."/>
            <person name="Hildebrand F."/>
            <person name="Pallen M.J."/>
        </authorList>
    </citation>
    <scope>NUCLEOTIDE SEQUENCE</scope>
    <source>
        <strain evidence="10">10669</strain>
    </source>
</reference>
<dbReference type="InterPro" id="IPR049704">
    <property type="entry name" value="Aminotrans_3_PPA_site"/>
</dbReference>
<keyword evidence="6 9" id="KW-0093">Biotin biosynthesis</keyword>